<dbReference type="InterPro" id="IPR036890">
    <property type="entry name" value="HATPase_C_sf"/>
</dbReference>
<evidence type="ECO:0000313" key="11">
    <source>
        <dbReference type="EMBL" id="SNR82607.1"/>
    </source>
</evidence>
<evidence type="ECO:0000256" key="6">
    <source>
        <dbReference type="ARBA" id="ARBA00022777"/>
    </source>
</evidence>
<keyword evidence="6 11" id="KW-0418">Kinase</keyword>
<dbReference type="PANTHER" id="PTHR24421">
    <property type="entry name" value="NITRATE/NITRITE SENSOR PROTEIN NARX-RELATED"/>
    <property type="match status" value="1"/>
</dbReference>
<dbReference type="OrthoDB" id="227596at2"/>
<evidence type="ECO:0000259" key="10">
    <source>
        <dbReference type="SMART" id="SM00387"/>
    </source>
</evidence>
<dbReference type="EC" id="2.7.13.3" evidence="2"/>
<dbReference type="SMART" id="SM00387">
    <property type="entry name" value="HATPase_c"/>
    <property type="match status" value="1"/>
</dbReference>
<feature type="transmembrane region" description="Helical" evidence="9">
    <location>
        <begin position="52"/>
        <end position="71"/>
    </location>
</feature>
<evidence type="ECO:0000256" key="5">
    <source>
        <dbReference type="ARBA" id="ARBA00022741"/>
    </source>
</evidence>
<dbReference type="Pfam" id="PF07730">
    <property type="entry name" value="HisKA_3"/>
    <property type="match status" value="1"/>
</dbReference>
<evidence type="ECO:0000313" key="12">
    <source>
        <dbReference type="Proteomes" id="UP000198420"/>
    </source>
</evidence>
<proteinExistence type="predicted"/>
<dbReference type="Proteomes" id="UP000198420">
    <property type="component" value="Unassembled WGS sequence"/>
</dbReference>
<dbReference type="EMBL" id="FZNP01000007">
    <property type="protein sequence ID" value="SNR82607.1"/>
    <property type="molecule type" value="Genomic_DNA"/>
</dbReference>
<reference evidence="12" key="1">
    <citation type="submission" date="2017-06" db="EMBL/GenBank/DDBJ databases">
        <authorList>
            <person name="Varghese N."/>
            <person name="Submissions S."/>
        </authorList>
    </citation>
    <scope>NUCLEOTIDE SEQUENCE [LARGE SCALE GENOMIC DNA]</scope>
    <source>
        <strain evidence="12">DSM 44485</strain>
    </source>
</reference>
<feature type="transmembrane region" description="Helical" evidence="9">
    <location>
        <begin position="132"/>
        <end position="162"/>
    </location>
</feature>
<feature type="domain" description="Histidine kinase/HSP90-like ATPase" evidence="10">
    <location>
        <begin position="310"/>
        <end position="407"/>
    </location>
</feature>
<dbReference type="Gene3D" id="3.30.565.10">
    <property type="entry name" value="Histidine kinase-like ATPase, C-terminal domain"/>
    <property type="match status" value="1"/>
</dbReference>
<keyword evidence="12" id="KW-1185">Reference proteome</keyword>
<dbReference type="GO" id="GO:0005524">
    <property type="term" value="F:ATP binding"/>
    <property type="evidence" value="ECO:0007669"/>
    <property type="project" value="UniProtKB-KW"/>
</dbReference>
<keyword evidence="8" id="KW-0902">Two-component regulatory system</keyword>
<keyword evidence="9" id="KW-1133">Transmembrane helix</keyword>
<keyword evidence="4" id="KW-0808">Transferase</keyword>
<dbReference type="Gene3D" id="1.20.5.1930">
    <property type="match status" value="1"/>
</dbReference>
<keyword evidence="7" id="KW-0067">ATP-binding</keyword>
<evidence type="ECO:0000256" key="3">
    <source>
        <dbReference type="ARBA" id="ARBA00022553"/>
    </source>
</evidence>
<feature type="transmembrane region" description="Helical" evidence="9">
    <location>
        <begin position="78"/>
        <end position="97"/>
    </location>
</feature>
<dbReference type="InterPro" id="IPR011712">
    <property type="entry name" value="Sig_transdc_His_kin_sub3_dim/P"/>
</dbReference>
<dbReference type="Pfam" id="PF02518">
    <property type="entry name" value="HATPase_c"/>
    <property type="match status" value="1"/>
</dbReference>
<protein>
    <recommendedName>
        <fullName evidence="2">histidine kinase</fullName>
        <ecNumber evidence="2">2.7.13.3</ecNumber>
    </recommendedName>
</protein>
<keyword evidence="5" id="KW-0547">Nucleotide-binding</keyword>
<dbReference type="RefSeq" id="WP_089313453.1">
    <property type="nucleotide sequence ID" value="NZ_FZNP01000007.1"/>
</dbReference>
<evidence type="ECO:0000256" key="2">
    <source>
        <dbReference type="ARBA" id="ARBA00012438"/>
    </source>
</evidence>
<evidence type="ECO:0000256" key="4">
    <source>
        <dbReference type="ARBA" id="ARBA00022679"/>
    </source>
</evidence>
<accession>A0A238ZGZ0</accession>
<dbReference type="GO" id="GO:0000155">
    <property type="term" value="F:phosphorelay sensor kinase activity"/>
    <property type="evidence" value="ECO:0007669"/>
    <property type="project" value="InterPro"/>
</dbReference>
<dbReference type="PANTHER" id="PTHR24421:SF10">
    <property type="entry name" value="NITRATE_NITRITE SENSOR PROTEIN NARQ"/>
    <property type="match status" value="1"/>
</dbReference>
<dbReference type="CDD" id="cd16917">
    <property type="entry name" value="HATPase_UhpB-NarQ-NarX-like"/>
    <property type="match status" value="1"/>
</dbReference>
<keyword evidence="9" id="KW-0812">Transmembrane</keyword>
<dbReference type="InterPro" id="IPR050482">
    <property type="entry name" value="Sensor_HK_TwoCompSys"/>
</dbReference>
<evidence type="ECO:0000256" key="1">
    <source>
        <dbReference type="ARBA" id="ARBA00000085"/>
    </source>
</evidence>
<comment type="catalytic activity">
    <reaction evidence="1">
        <text>ATP + protein L-histidine = ADP + protein N-phospho-L-histidine.</text>
        <dbReference type="EC" id="2.7.13.3"/>
    </reaction>
</comment>
<organism evidence="11 12">
    <name type="scientific">Actinomadura mexicana</name>
    <dbReference type="NCBI Taxonomy" id="134959"/>
    <lineage>
        <taxon>Bacteria</taxon>
        <taxon>Bacillati</taxon>
        <taxon>Actinomycetota</taxon>
        <taxon>Actinomycetes</taxon>
        <taxon>Streptosporangiales</taxon>
        <taxon>Thermomonosporaceae</taxon>
        <taxon>Actinomadura</taxon>
    </lineage>
</organism>
<evidence type="ECO:0000256" key="8">
    <source>
        <dbReference type="ARBA" id="ARBA00023012"/>
    </source>
</evidence>
<name>A0A238ZGZ0_9ACTN</name>
<dbReference type="InterPro" id="IPR003594">
    <property type="entry name" value="HATPase_dom"/>
</dbReference>
<feature type="transmembrane region" description="Helical" evidence="9">
    <location>
        <begin position="21"/>
        <end position="40"/>
    </location>
</feature>
<keyword evidence="9" id="KW-0472">Membrane</keyword>
<keyword evidence="3" id="KW-0597">Phosphoprotein</keyword>
<dbReference type="GO" id="GO:0046983">
    <property type="term" value="F:protein dimerization activity"/>
    <property type="evidence" value="ECO:0007669"/>
    <property type="project" value="InterPro"/>
</dbReference>
<evidence type="ECO:0000256" key="9">
    <source>
        <dbReference type="SAM" id="Phobius"/>
    </source>
</evidence>
<sequence>MSPRIRGLQTVRAWLNARPMAADALLALGVLAVGLPQLFLEELPAGADFEHFRAPDVWDGLLVTAVTMVLAWRRRHPIPVLLFIIGGELVMAVAQYPPSVPDVVAFLIAVYSVAAHRGLAQSALGGVTAFTYFLTYLLVLPISVAPEVLITDCALVIGVWVLGRNLRLRRAYFAELEDRAARLERARGTDARAARVEERSRIARELHDVVAHHVSVMTVQAGAARRIIDRDPGSAREAMSTIEEVGRTALSEMRRIVGVLRTDRDPERAGRELAPQPGLGDLGELLEHVRETGLSVQLWMEGEARPPSPGVDVAAFRLIQEALTNTLKHAGPQARAWVRLYYGDSDLTVEIEDDGRGTATFMADNGDNPGHGLVGMYERVALYGGELKIGPRVGGGFGVRARFPLEP</sequence>
<dbReference type="AlphaFoldDB" id="A0A238ZGZ0"/>
<dbReference type="GO" id="GO:0016020">
    <property type="term" value="C:membrane"/>
    <property type="evidence" value="ECO:0007669"/>
    <property type="project" value="InterPro"/>
</dbReference>
<evidence type="ECO:0000256" key="7">
    <source>
        <dbReference type="ARBA" id="ARBA00022840"/>
    </source>
</evidence>
<gene>
    <name evidence="11" type="ORF">SAMN06265355_107236</name>
</gene>
<dbReference type="SUPFAM" id="SSF55874">
    <property type="entry name" value="ATPase domain of HSP90 chaperone/DNA topoisomerase II/histidine kinase"/>
    <property type="match status" value="1"/>
</dbReference>
<dbReference type="Pfam" id="PF23539">
    <property type="entry name" value="DUF7134"/>
    <property type="match status" value="1"/>
</dbReference>
<dbReference type="InterPro" id="IPR055558">
    <property type="entry name" value="DUF7134"/>
</dbReference>